<evidence type="ECO:0000313" key="2">
    <source>
        <dbReference type="EMBL" id="PSF36016.1"/>
    </source>
</evidence>
<feature type="region of interest" description="Disordered" evidence="1">
    <location>
        <begin position="31"/>
        <end position="53"/>
    </location>
</feature>
<proteinExistence type="predicted"/>
<dbReference type="EMBL" id="PXOH01000016">
    <property type="protein sequence ID" value="PSF36016.1"/>
    <property type="molecule type" value="Genomic_DNA"/>
</dbReference>
<dbReference type="OrthoDB" id="582795at2"/>
<keyword evidence="3" id="KW-1185">Reference proteome</keyword>
<accession>A0A2T1LVY2</accession>
<comment type="caution">
    <text evidence="2">The sequence shown here is derived from an EMBL/GenBank/DDBJ whole genome shotgun (WGS) entry which is preliminary data.</text>
</comment>
<dbReference type="AlphaFoldDB" id="A0A2T1LVY2"/>
<name>A0A2T1LVY2_9CHRO</name>
<dbReference type="Proteomes" id="UP000239001">
    <property type="component" value="Unassembled WGS sequence"/>
</dbReference>
<reference evidence="2 3" key="2">
    <citation type="submission" date="2018-03" db="EMBL/GenBank/DDBJ databases">
        <authorList>
            <person name="Keele B.F."/>
        </authorList>
    </citation>
    <scope>NUCLEOTIDE SEQUENCE [LARGE SCALE GENOMIC DNA]</scope>
    <source>
        <strain evidence="2 3">CCALA 016</strain>
    </source>
</reference>
<evidence type="ECO:0000256" key="1">
    <source>
        <dbReference type="SAM" id="MobiDB-lite"/>
    </source>
</evidence>
<dbReference type="RefSeq" id="WP_106457663.1">
    <property type="nucleotide sequence ID" value="NZ_PXOH01000016.1"/>
</dbReference>
<sequence>MDALPLSINKKQLELIDQSIEQSIVKLQKSAQAQQFSSDDSDTKEQNLLTYGTDDYSEAQERIQAIRTQLKSQLESWDSSPDDAKPVPIDLDPYQLKILQMGIKAQINTLNEQNKKELLSDVMKQLPEFSLQEDAD</sequence>
<gene>
    <name evidence="2" type="ORF">C7H19_14830</name>
</gene>
<reference evidence="2 3" key="1">
    <citation type="submission" date="2018-03" db="EMBL/GenBank/DDBJ databases">
        <title>The ancient ancestry and fast evolution of plastids.</title>
        <authorList>
            <person name="Moore K.R."/>
            <person name="Magnabosco C."/>
            <person name="Momper L."/>
            <person name="Gold D.A."/>
            <person name="Bosak T."/>
            <person name="Fournier G.P."/>
        </authorList>
    </citation>
    <scope>NUCLEOTIDE SEQUENCE [LARGE SCALE GENOMIC DNA]</scope>
    <source>
        <strain evidence="2 3">CCALA 016</strain>
    </source>
</reference>
<protein>
    <submittedName>
        <fullName evidence="2">Uncharacterized protein</fullName>
    </submittedName>
</protein>
<organism evidence="2 3">
    <name type="scientific">Aphanothece hegewaldii CCALA 016</name>
    <dbReference type="NCBI Taxonomy" id="2107694"/>
    <lineage>
        <taxon>Bacteria</taxon>
        <taxon>Bacillati</taxon>
        <taxon>Cyanobacteriota</taxon>
        <taxon>Cyanophyceae</taxon>
        <taxon>Oscillatoriophycideae</taxon>
        <taxon>Chroococcales</taxon>
        <taxon>Aphanothecaceae</taxon>
        <taxon>Aphanothece</taxon>
    </lineage>
</organism>
<evidence type="ECO:0000313" key="3">
    <source>
        <dbReference type="Proteomes" id="UP000239001"/>
    </source>
</evidence>